<name>A0A1M5EZY3_9THEO</name>
<dbReference type="Proteomes" id="UP000184088">
    <property type="component" value="Unassembled WGS sequence"/>
</dbReference>
<gene>
    <name evidence="1" type="ORF">SAMN02746089_02653</name>
</gene>
<dbReference type="EMBL" id="FQVH01000052">
    <property type="protein sequence ID" value="SHF84728.1"/>
    <property type="molecule type" value="Genomic_DNA"/>
</dbReference>
<reference evidence="1 2" key="1">
    <citation type="submission" date="2016-11" db="EMBL/GenBank/DDBJ databases">
        <authorList>
            <person name="Jaros S."/>
            <person name="Januszkiewicz K."/>
            <person name="Wedrychowicz H."/>
        </authorList>
    </citation>
    <scope>NUCLEOTIDE SEQUENCE [LARGE SCALE GENOMIC DNA]</scope>
    <source>
        <strain evidence="1 2">DSM 17918</strain>
    </source>
</reference>
<sequence length="265" mass="31470">MKLFFRMTARGMEELELMHEKWKHRELGHYAVGLLNEYLSHIFENEDNPLPSSFVERTGVKAEEQILPLITLAGYLAAGRRWENVLEENAGVFKQEKFSDDALKHYFNVLQDNHLWSLWNKAVVLPYYTDSIRGGAYGWFVTVENALEASAVELVLAFMYRVKKPFRFCRNHRVFYHGEQCPVCKPESEIKSSFLRLLRQHKYRVKNDEYVVNDYVISEIERIQKDMTDKNRSVKALIREYYDLCREEGLPVEWYGNYKSFLEKE</sequence>
<dbReference type="OrthoDB" id="9844838at2"/>
<dbReference type="STRING" id="1121256.SAMN02746089_02653"/>
<evidence type="ECO:0000313" key="1">
    <source>
        <dbReference type="EMBL" id="SHF84728.1"/>
    </source>
</evidence>
<organism evidence="1 2">
    <name type="scientific">Caldanaerobius fijiensis DSM 17918</name>
    <dbReference type="NCBI Taxonomy" id="1121256"/>
    <lineage>
        <taxon>Bacteria</taxon>
        <taxon>Bacillati</taxon>
        <taxon>Bacillota</taxon>
        <taxon>Clostridia</taxon>
        <taxon>Thermoanaerobacterales</taxon>
        <taxon>Thermoanaerobacteraceae</taxon>
        <taxon>Caldanaerobius</taxon>
    </lineage>
</organism>
<proteinExistence type="predicted"/>
<evidence type="ECO:0000313" key="2">
    <source>
        <dbReference type="Proteomes" id="UP000184088"/>
    </source>
</evidence>
<accession>A0A1M5EZY3</accession>
<protein>
    <submittedName>
        <fullName evidence="1">Uncharacterized protein</fullName>
    </submittedName>
</protein>
<dbReference type="RefSeq" id="WP_073346396.1">
    <property type="nucleotide sequence ID" value="NZ_FQVH01000052.1"/>
</dbReference>
<keyword evidence="2" id="KW-1185">Reference proteome</keyword>
<dbReference type="AlphaFoldDB" id="A0A1M5EZY3"/>